<gene>
    <name evidence="1" type="ORF">vBAspPH44_13</name>
</gene>
<name>A0A220YL50_9CAUD</name>
<dbReference type="EMBL" id="MF278336">
    <property type="protein sequence ID" value="ASL24396.1"/>
    <property type="molecule type" value="Genomic_DNA"/>
</dbReference>
<organism evidence="1 2">
    <name type="scientific">Alteromonas phage vB_AspP-H4/4</name>
    <dbReference type="NCBI Taxonomy" id="2928692"/>
    <lineage>
        <taxon>Viruses</taxon>
        <taxon>Duplodnaviria</taxon>
        <taxon>Heunggongvirae</taxon>
        <taxon>Uroviricota</taxon>
        <taxon>Caudoviricetes</taxon>
        <taxon>Autographivirales</taxon>
        <taxon>Foturvirus</taxon>
        <taxon>Foturvirus H44</taxon>
    </lineage>
</organism>
<sequence length="50" mass="6043">MSELTNANKVWLYRKGYYQIPAPPVQTVHWTEEDWINFIDSKGIWFISRL</sequence>
<evidence type="ECO:0000313" key="2">
    <source>
        <dbReference type="Proteomes" id="UP000222639"/>
    </source>
</evidence>
<reference evidence="2" key="1">
    <citation type="submission" date="2017-06" db="EMBL/GenBank/DDBJ databases">
        <title>Complete genome sequence of Alteromonas virus vB_AspP-H4/4.</title>
        <authorList>
            <person name="Kallies R."/>
        </authorList>
    </citation>
    <scope>NUCLEOTIDE SEQUENCE [LARGE SCALE GENOMIC DNA]</scope>
</reference>
<dbReference type="Proteomes" id="UP000222639">
    <property type="component" value="Segment"/>
</dbReference>
<accession>A0A220YL50</accession>
<proteinExistence type="predicted"/>
<protein>
    <submittedName>
        <fullName evidence="1">Uncharacterized protein</fullName>
    </submittedName>
</protein>
<keyword evidence="2" id="KW-1185">Reference proteome</keyword>
<evidence type="ECO:0000313" key="1">
    <source>
        <dbReference type="EMBL" id="ASL24396.1"/>
    </source>
</evidence>